<keyword evidence="2" id="KW-1185">Reference proteome</keyword>
<sequence length="110" mass="12779">MKRSVSLKIQAESIDLNYRPKALNEYIIQSLSLYQRKYFAKSLAFCKQIIVSEPIVSDSMIKVFEILAYQVPKKSNKSSQMNQIGSTNNIRLNEAMNLLDLMKRKEKNLF</sequence>
<protein>
    <submittedName>
        <fullName evidence="1">Uncharacterized protein</fullName>
    </submittedName>
</protein>
<dbReference type="Proteomes" id="UP001249959">
    <property type="component" value="Unassembled WGS sequence"/>
</dbReference>
<evidence type="ECO:0000313" key="2">
    <source>
        <dbReference type="Proteomes" id="UP001249959"/>
    </source>
</evidence>
<comment type="caution">
    <text evidence="1">The sequence shown here is derived from an EMBL/GenBank/DDBJ whole genome shotgun (WGS) entry which is preliminary data.</text>
</comment>
<reference evidence="1 2" key="1">
    <citation type="submission" date="2023-09" db="EMBL/GenBank/DDBJ databases">
        <title>Aquirufa genomes.</title>
        <authorList>
            <person name="Pitt A."/>
        </authorList>
    </citation>
    <scope>NUCLEOTIDE SEQUENCE [LARGE SCALE GENOMIC DNA]</scope>
    <source>
        <strain evidence="1 2">LEOWEIH-7C</strain>
    </source>
</reference>
<evidence type="ECO:0000313" key="1">
    <source>
        <dbReference type="EMBL" id="MDU0808197.1"/>
    </source>
</evidence>
<name>A0ABU3TR98_9BACT</name>
<accession>A0ABU3TR98</accession>
<dbReference type="RefSeq" id="WP_315575559.1">
    <property type="nucleotide sequence ID" value="NZ_JARDXH010000002.1"/>
</dbReference>
<gene>
    <name evidence="1" type="ORF">PQG45_04015</name>
</gene>
<dbReference type="EMBL" id="JAVNWW010000001">
    <property type="protein sequence ID" value="MDU0808197.1"/>
    <property type="molecule type" value="Genomic_DNA"/>
</dbReference>
<proteinExistence type="predicted"/>
<organism evidence="1 2">
    <name type="scientific">Aquirufa regiilacus</name>
    <dbReference type="NCBI Taxonomy" id="3024868"/>
    <lineage>
        <taxon>Bacteria</taxon>
        <taxon>Pseudomonadati</taxon>
        <taxon>Bacteroidota</taxon>
        <taxon>Cytophagia</taxon>
        <taxon>Cytophagales</taxon>
        <taxon>Flectobacillaceae</taxon>
        <taxon>Aquirufa</taxon>
    </lineage>
</organism>